<dbReference type="Pfam" id="PF00535">
    <property type="entry name" value="Glycos_transf_2"/>
    <property type="match status" value="1"/>
</dbReference>
<accession>A0ABW3ZMS5</accession>
<evidence type="ECO:0000259" key="1">
    <source>
        <dbReference type="Pfam" id="PF00535"/>
    </source>
</evidence>
<protein>
    <submittedName>
        <fullName evidence="2">Glycosyltransferase family 2 protein</fullName>
    </submittedName>
</protein>
<evidence type="ECO:0000313" key="2">
    <source>
        <dbReference type="EMBL" id="MFD1344456.1"/>
    </source>
</evidence>
<feature type="domain" description="Glycosyltransferase 2-like" evidence="1">
    <location>
        <begin position="9"/>
        <end position="114"/>
    </location>
</feature>
<dbReference type="InterPro" id="IPR001173">
    <property type="entry name" value="Glyco_trans_2-like"/>
</dbReference>
<comment type="caution">
    <text evidence="2">The sequence shown here is derived from an EMBL/GenBank/DDBJ whole genome shotgun (WGS) entry which is preliminary data.</text>
</comment>
<organism evidence="2 3">
    <name type="scientific">Litorisediminicola beolgyonensis</name>
    <dbReference type="NCBI Taxonomy" id="1173614"/>
    <lineage>
        <taxon>Bacteria</taxon>
        <taxon>Pseudomonadati</taxon>
        <taxon>Pseudomonadota</taxon>
        <taxon>Alphaproteobacteria</taxon>
        <taxon>Rhodobacterales</taxon>
        <taxon>Paracoccaceae</taxon>
        <taxon>Litorisediminicola</taxon>
    </lineage>
</organism>
<sequence length="324" mass="36250">MSAPGLTLAIPVHDDVPSLRHLLNQANALEIFDHVIVSDDGSREKPDLPRRLPCGAGVELLRERTARGAGHARNRALERVRTSHVLFFDADDALTEEIARLWRAVAREVFDFCLFRHADSRVAIGGGWGQLPVDDALWRLADCSFGLLQEPSRAAHAHLAETANYPWNKIYRTDFLRAHDLRCTEIPVHNDIELHWGSFAAADRILVSNRVCALHRVPEDGARLTDRRGRDRLCLFKALAAAAARLETAGAAAEPLWLAFFRFSAGLFDWARSRIDPETLAAFEHGIREFLTCHLDARRYHALAVSDPILALRLADLMARTRAA</sequence>
<reference evidence="3" key="1">
    <citation type="journal article" date="2019" name="Int. J. Syst. Evol. Microbiol.">
        <title>The Global Catalogue of Microorganisms (GCM) 10K type strain sequencing project: providing services to taxonomists for standard genome sequencing and annotation.</title>
        <authorList>
            <consortium name="The Broad Institute Genomics Platform"/>
            <consortium name="The Broad Institute Genome Sequencing Center for Infectious Disease"/>
            <person name="Wu L."/>
            <person name="Ma J."/>
        </authorList>
    </citation>
    <scope>NUCLEOTIDE SEQUENCE [LARGE SCALE GENOMIC DNA]</scope>
    <source>
        <strain evidence="3">CCUG 62953</strain>
    </source>
</reference>
<evidence type="ECO:0000313" key="3">
    <source>
        <dbReference type="Proteomes" id="UP001597135"/>
    </source>
</evidence>
<keyword evidence="3" id="KW-1185">Reference proteome</keyword>
<dbReference type="CDD" id="cd00761">
    <property type="entry name" value="Glyco_tranf_GTA_type"/>
    <property type="match status" value="1"/>
</dbReference>
<gene>
    <name evidence="2" type="ORF">ACFQ4E_18645</name>
</gene>
<dbReference type="Gene3D" id="3.90.550.10">
    <property type="entry name" value="Spore Coat Polysaccharide Biosynthesis Protein SpsA, Chain A"/>
    <property type="match status" value="1"/>
</dbReference>
<dbReference type="EMBL" id="JBHTMU010000051">
    <property type="protein sequence ID" value="MFD1344456.1"/>
    <property type="molecule type" value="Genomic_DNA"/>
</dbReference>
<dbReference type="RefSeq" id="WP_386806035.1">
    <property type="nucleotide sequence ID" value="NZ_JBHTMU010000051.1"/>
</dbReference>
<proteinExistence type="predicted"/>
<name>A0ABW3ZMS5_9RHOB</name>
<dbReference type="SUPFAM" id="SSF53448">
    <property type="entry name" value="Nucleotide-diphospho-sugar transferases"/>
    <property type="match status" value="1"/>
</dbReference>
<dbReference type="Proteomes" id="UP001597135">
    <property type="component" value="Unassembled WGS sequence"/>
</dbReference>
<dbReference type="InterPro" id="IPR029044">
    <property type="entry name" value="Nucleotide-diphossugar_trans"/>
</dbReference>